<dbReference type="AlphaFoldDB" id="A0A942Z4Y1"/>
<dbReference type="InterPro" id="IPR005829">
    <property type="entry name" value="Sugar_transporter_CS"/>
</dbReference>
<dbReference type="GO" id="GO:0005886">
    <property type="term" value="C:plasma membrane"/>
    <property type="evidence" value="ECO:0007669"/>
    <property type="project" value="UniProtKB-SubCell"/>
</dbReference>
<dbReference type="InterPro" id="IPR011701">
    <property type="entry name" value="MFS"/>
</dbReference>
<dbReference type="PROSITE" id="PS00216">
    <property type="entry name" value="SUGAR_TRANSPORT_1"/>
    <property type="match status" value="1"/>
</dbReference>
<comment type="caution">
    <text evidence="8">The sequence shown here is derived from an EMBL/GenBank/DDBJ whole genome shotgun (WGS) entry which is preliminary data.</text>
</comment>
<dbReference type="RefSeq" id="WP_203364760.1">
    <property type="nucleotide sequence ID" value="NZ_WSFT01000001.1"/>
</dbReference>
<accession>A0A942Z4Y1</accession>
<dbReference type="Gene3D" id="1.20.1250.20">
    <property type="entry name" value="MFS general substrate transporter like domains"/>
    <property type="match status" value="1"/>
</dbReference>
<keyword evidence="2" id="KW-0813">Transport</keyword>
<keyword evidence="5 6" id="KW-0472">Membrane</keyword>
<evidence type="ECO:0000256" key="1">
    <source>
        <dbReference type="ARBA" id="ARBA00004651"/>
    </source>
</evidence>
<feature type="transmembrane region" description="Helical" evidence="6">
    <location>
        <begin position="163"/>
        <end position="180"/>
    </location>
</feature>
<dbReference type="PANTHER" id="PTHR23530">
    <property type="entry name" value="TRANSPORT PROTEIN-RELATED"/>
    <property type="match status" value="1"/>
</dbReference>
<name>A0A942Z4Y1_9FIRM</name>
<dbReference type="EMBL" id="WSFT01000001">
    <property type="protein sequence ID" value="MBS4536826.1"/>
    <property type="molecule type" value="Genomic_DNA"/>
</dbReference>
<evidence type="ECO:0000313" key="9">
    <source>
        <dbReference type="Proteomes" id="UP000724672"/>
    </source>
</evidence>
<dbReference type="Pfam" id="PF07690">
    <property type="entry name" value="MFS_1"/>
    <property type="match status" value="1"/>
</dbReference>
<feature type="transmembrane region" description="Helical" evidence="6">
    <location>
        <begin position="215"/>
        <end position="235"/>
    </location>
</feature>
<dbReference type="Proteomes" id="UP000724672">
    <property type="component" value="Unassembled WGS sequence"/>
</dbReference>
<dbReference type="SUPFAM" id="SSF103473">
    <property type="entry name" value="MFS general substrate transporter"/>
    <property type="match status" value="1"/>
</dbReference>
<keyword evidence="3 6" id="KW-0812">Transmembrane</keyword>
<evidence type="ECO:0000256" key="6">
    <source>
        <dbReference type="SAM" id="Phobius"/>
    </source>
</evidence>
<keyword evidence="4 6" id="KW-1133">Transmembrane helix</keyword>
<feature type="transmembrane region" description="Helical" evidence="6">
    <location>
        <begin position="335"/>
        <end position="356"/>
    </location>
</feature>
<feature type="transmembrane region" description="Helical" evidence="6">
    <location>
        <begin position="138"/>
        <end position="157"/>
    </location>
</feature>
<dbReference type="InterPro" id="IPR020846">
    <property type="entry name" value="MFS_dom"/>
</dbReference>
<dbReference type="InterPro" id="IPR036259">
    <property type="entry name" value="MFS_trans_sf"/>
</dbReference>
<feature type="transmembrane region" description="Helical" evidence="6">
    <location>
        <begin position="12"/>
        <end position="31"/>
    </location>
</feature>
<keyword evidence="9" id="KW-1185">Reference proteome</keyword>
<feature type="transmembrane region" description="Helical" evidence="6">
    <location>
        <begin position="37"/>
        <end position="57"/>
    </location>
</feature>
<evidence type="ECO:0000313" key="8">
    <source>
        <dbReference type="EMBL" id="MBS4536826.1"/>
    </source>
</evidence>
<evidence type="ECO:0000259" key="7">
    <source>
        <dbReference type="PROSITE" id="PS50850"/>
    </source>
</evidence>
<reference evidence="8" key="1">
    <citation type="submission" date="2019-12" db="EMBL/GenBank/DDBJ databases">
        <title>Clostridiaceae gen. nov. sp. nov., isolated from sediment in Xinjiang, China.</title>
        <authorList>
            <person name="Zhang R."/>
        </authorList>
    </citation>
    <scope>NUCLEOTIDE SEQUENCE</scope>
    <source>
        <strain evidence="8">D2Q-11</strain>
    </source>
</reference>
<organism evidence="8 9">
    <name type="scientific">Anaeromonas frigoriresistens</name>
    <dbReference type="NCBI Taxonomy" id="2683708"/>
    <lineage>
        <taxon>Bacteria</taxon>
        <taxon>Bacillati</taxon>
        <taxon>Bacillota</taxon>
        <taxon>Tissierellia</taxon>
        <taxon>Tissierellales</taxon>
        <taxon>Thermohalobacteraceae</taxon>
        <taxon>Anaeromonas</taxon>
    </lineage>
</organism>
<feature type="transmembrane region" description="Helical" evidence="6">
    <location>
        <begin position="362"/>
        <end position="381"/>
    </location>
</feature>
<proteinExistence type="predicted"/>
<protein>
    <submittedName>
        <fullName evidence="8">MFS transporter</fullName>
    </submittedName>
</protein>
<dbReference type="PANTHER" id="PTHR23530:SF1">
    <property type="entry name" value="PERMEASE, MAJOR FACILITATOR SUPERFAMILY-RELATED"/>
    <property type="match status" value="1"/>
</dbReference>
<feature type="transmembrane region" description="Helical" evidence="6">
    <location>
        <begin position="241"/>
        <end position="261"/>
    </location>
</feature>
<feature type="transmembrane region" description="Helical" evidence="6">
    <location>
        <begin position="69"/>
        <end position="88"/>
    </location>
</feature>
<evidence type="ECO:0000256" key="4">
    <source>
        <dbReference type="ARBA" id="ARBA00022989"/>
    </source>
</evidence>
<comment type="subcellular location">
    <subcellularLocation>
        <location evidence="1">Cell membrane</location>
        <topology evidence="1">Multi-pass membrane protein</topology>
    </subcellularLocation>
</comment>
<gene>
    <name evidence="8" type="ORF">GOQ27_00030</name>
</gene>
<sequence>MSYIRNIKTYYFYSTFAELLILGPIMILYLFEKGLSFTEIAVLQSFAAICVVLFEVPTGAVADRIGRKWSMILASMLWGVSLLVYIMVDQFILLALAEGIFSLGAAFKSGSDTALIYDSLKEMKEEHHFQKIEGNARSLSLVAQAVGSVIAGYVYAINIHLPFVISVGFMIITMIITLFFKEPDFKGGSTHLSSNYFSQIKDSGKFILGHEKIKAIILFSMVFFIFYRMGFLYFQPYMESIGIPVIYFGWIFFAFNITAAITSKYIDQIMSFTKPRTLTVMAGLIIISFFIMGFTKVWIGVIAILLQQVARGMYRPVTRKYLNKHIPSDKRATILSFQGLLTSIAAAATMPLMGMLKDATNIFTTHIVLAIIMTIMVLLASKYMNNRLGLKTTNNP</sequence>
<dbReference type="GO" id="GO:0022857">
    <property type="term" value="F:transmembrane transporter activity"/>
    <property type="evidence" value="ECO:0007669"/>
    <property type="project" value="InterPro"/>
</dbReference>
<dbReference type="InterPro" id="IPR053160">
    <property type="entry name" value="MFS_DHA3_Transporter"/>
</dbReference>
<evidence type="ECO:0000256" key="2">
    <source>
        <dbReference type="ARBA" id="ARBA00022448"/>
    </source>
</evidence>
<evidence type="ECO:0000256" key="5">
    <source>
        <dbReference type="ARBA" id="ARBA00023136"/>
    </source>
</evidence>
<feature type="domain" description="Major facilitator superfamily (MFS) profile" evidence="7">
    <location>
        <begin position="1"/>
        <end position="385"/>
    </location>
</feature>
<evidence type="ECO:0000256" key="3">
    <source>
        <dbReference type="ARBA" id="ARBA00022692"/>
    </source>
</evidence>
<dbReference type="PROSITE" id="PS50850">
    <property type="entry name" value="MFS"/>
    <property type="match status" value="1"/>
</dbReference>